<dbReference type="InterPro" id="IPR037949">
    <property type="entry name" value="MopB_CT_Acetylene-hydratase"/>
</dbReference>
<dbReference type="InterPro" id="IPR006657">
    <property type="entry name" value="MoPterin_dinucl-bd_dom"/>
</dbReference>
<dbReference type="Pfam" id="PF04879">
    <property type="entry name" value="Molybdop_Fe4S4"/>
    <property type="match status" value="1"/>
</dbReference>
<dbReference type="InterPro" id="IPR009010">
    <property type="entry name" value="Asp_de-COase-like_dom_sf"/>
</dbReference>
<dbReference type="PANTHER" id="PTHR43742:SF6">
    <property type="entry name" value="OXIDOREDUCTASE YYAE-RELATED"/>
    <property type="match status" value="1"/>
</dbReference>
<dbReference type="Gene3D" id="2.40.40.20">
    <property type="match status" value="1"/>
</dbReference>
<keyword evidence="4" id="KW-0411">Iron-sulfur</keyword>
<name>A0A7K0I8C5_9ACTN</name>
<evidence type="ECO:0000256" key="4">
    <source>
        <dbReference type="ARBA" id="ARBA00023014"/>
    </source>
</evidence>
<evidence type="ECO:0000256" key="1">
    <source>
        <dbReference type="ARBA" id="ARBA00010312"/>
    </source>
</evidence>
<dbReference type="Pfam" id="PF00384">
    <property type="entry name" value="Molybdopterin"/>
    <property type="match status" value="1"/>
</dbReference>
<evidence type="ECO:0000313" key="6">
    <source>
        <dbReference type="EMBL" id="MSA94324.1"/>
    </source>
</evidence>
<dbReference type="Proteomes" id="UP000462865">
    <property type="component" value="Unassembled WGS sequence"/>
</dbReference>
<dbReference type="CDD" id="cd02781">
    <property type="entry name" value="MopB_CT_Acetylene-hydratase"/>
    <property type="match status" value="1"/>
</dbReference>
<dbReference type="InterPro" id="IPR006656">
    <property type="entry name" value="Mopterin_OxRdtase"/>
</dbReference>
<protein>
    <submittedName>
        <fullName evidence="6">Molybdopterin-dependent oxidoreductase</fullName>
    </submittedName>
</protein>
<dbReference type="Gene3D" id="2.20.25.90">
    <property type="entry name" value="ADC-like domains"/>
    <property type="match status" value="1"/>
</dbReference>
<dbReference type="EMBL" id="WKZA01000012">
    <property type="protein sequence ID" value="MSA94324.1"/>
    <property type="molecule type" value="Genomic_DNA"/>
</dbReference>
<evidence type="ECO:0000256" key="3">
    <source>
        <dbReference type="ARBA" id="ARBA00023004"/>
    </source>
</evidence>
<organism evidence="6 7">
    <name type="scientific">Gordonibacter urolithinfaciens</name>
    <dbReference type="NCBI Taxonomy" id="1335613"/>
    <lineage>
        <taxon>Bacteria</taxon>
        <taxon>Bacillati</taxon>
        <taxon>Actinomycetota</taxon>
        <taxon>Coriobacteriia</taxon>
        <taxon>Eggerthellales</taxon>
        <taxon>Eggerthellaceae</taxon>
        <taxon>Gordonibacter</taxon>
    </lineage>
</organism>
<dbReference type="SMART" id="SM00926">
    <property type="entry name" value="Molybdop_Fe4S4"/>
    <property type="match status" value="1"/>
</dbReference>
<evidence type="ECO:0000313" key="7">
    <source>
        <dbReference type="Proteomes" id="UP000462865"/>
    </source>
</evidence>
<gene>
    <name evidence="6" type="ORF">GKG38_04470</name>
</gene>
<dbReference type="GO" id="GO:0018818">
    <property type="term" value="F:acetylene hydratase activity"/>
    <property type="evidence" value="ECO:0007669"/>
    <property type="project" value="InterPro"/>
</dbReference>
<dbReference type="PANTHER" id="PTHR43742">
    <property type="entry name" value="TRIMETHYLAMINE-N-OXIDE REDUCTASE"/>
    <property type="match status" value="1"/>
</dbReference>
<dbReference type="PROSITE" id="PS51669">
    <property type="entry name" value="4FE4S_MOW_BIS_MGD"/>
    <property type="match status" value="1"/>
</dbReference>
<evidence type="ECO:0000256" key="2">
    <source>
        <dbReference type="ARBA" id="ARBA00022723"/>
    </source>
</evidence>
<proteinExistence type="inferred from homology"/>
<dbReference type="GO" id="GO:0046872">
    <property type="term" value="F:metal ion binding"/>
    <property type="evidence" value="ECO:0007669"/>
    <property type="project" value="UniProtKB-KW"/>
</dbReference>
<dbReference type="InterPro" id="IPR006963">
    <property type="entry name" value="Mopterin_OxRdtase_4Fe-4S_dom"/>
</dbReference>
<dbReference type="GO" id="GO:0043546">
    <property type="term" value="F:molybdopterin cofactor binding"/>
    <property type="evidence" value="ECO:0007669"/>
    <property type="project" value="InterPro"/>
</dbReference>
<accession>A0A7K0I8C5</accession>
<dbReference type="Pfam" id="PF01568">
    <property type="entry name" value="Molydop_binding"/>
    <property type="match status" value="1"/>
</dbReference>
<comment type="caution">
    <text evidence="6">The sequence shown here is derived from an EMBL/GenBank/DDBJ whole genome shotgun (WGS) entry which is preliminary data.</text>
</comment>
<keyword evidence="3" id="KW-0408">Iron</keyword>
<dbReference type="Gene3D" id="3.40.228.10">
    <property type="entry name" value="Dimethylsulfoxide Reductase, domain 2"/>
    <property type="match status" value="1"/>
</dbReference>
<dbReference type="InterPro" id="IPR050612">
    <property type="entry name" value="Prok_Mopterin_Oxidored"/>
</dbReference>
<dbReference type="AlphaFoldDB" id="A0A7K0I8C5"/>
<keyword evidence="2" id="KW-0479">Metal-binding</keyword>
<feature type="domain" description="4Fe-4S Mo/W bis-MGD-type" evidence="5">
    <location>
        <begin position="64"/>
        <end position="120"/>
    </location>
</feature>
<dbReference type="Gene3D" id="3.40.50.740">
    <property type="match status" value="1"/>
</dbReference>
<evidence type="ECO:0000259" key="5">
    <source>
        <dbReference type="PROSITE" id="PS51669"/>
    </source>
</evidence>
<dbReference type="SUPFAM" id="SSF53706">
    <property type="entry name" value="Formate dehydrogenase/DMSO reductase, domains 1-3"/>
    <property type="match status" value="1"/>
</dbReference>
<dbReference type="GO" id="GO:0016491">
    <property type="term" value="F:oxidoreductase activity"/>
    <property type="evidence" value="ECO:0007669"/>
    <property type="project" value="InterPro"/>
</dbReference>
<dbReference type="SUPFAM" id="SSF50692">
    <property type="entry name" value="ADC-like"/>
    <property type="match status" value="1"/>
</dbReference>
<comment type="similarity">
    <text evidence="1">Belongs to the prokaryotic molybdopterin-containing oxidoreductase family.</text>
</comment>
<dbReference type="GO" id="GO:0051536">
    <property type="term" value="F:iron-sulfur cluster binding"/>
    <property type="evidence" value="ECO:0007669"/>
    <property type="project" value="UniProtKB-KW"/>
</dbReference>
<sequence length="877" mass="98314">MKGTVLFPIVRIEGRSAAHVAPEPETREERGPMLFDYGEFLKGIDREAYHEGEWQWEEDGYTVTRTYTYSAPGCHDSCGVLMYTKDGKLERVEGDPLDPCANGRLCMRCLNLAEGVNYADRPKYPLRRAGERGENKWERITWEEALDEIAGWIHENLDEAGFGRESIFVNHGTGRNISSWVPFLGGACLGTPNIGAIGFSGYSCYLPRTCGTAAGIGDFPIVDASEGHADRYANPEWERPDVVVVWGCEPLRSNADGYLGHWLNVCLQMGTEFISIDPQLTWWGARAAYWLPLRPATDLALALAWLNVITTEDLIDHEFVDCWCAYYDELKEHVAQFTPAWAAEICQVPAEDIAAAARFYAGAERGAIQWGLAFDTQVDSIQLCQTVSNLMSVCGNIDKPGTNILVRNGFEINPGYATAQLYCDPDTFAKKLTVDLVHPGCVQFIGMADCDAVNRAFETGEPYPIKMFWSQGSNGIACSATAAPRVHKMLQNVEFCVVADPYMTPTAVAYADIFLPLKTTAERDSMRVWWTPLRAMKAVSEWYEAKSDEELIVALGNKLNPELFQKRWPTLEALLQDYLDVGFNLYDPETGKSYKSAGRSKAGMVEVEDVHTDFWKKHHADGECSFDALVRKGGYEYDDFCATYRKYEKGLLRADGLPGFATPTGRIELVPYATFGAWGIPPLAEHVESLSAKRWLTDPEFKKEYPFICINGSRSYEFFHSENRQQATMREFHPQPLVKVSPQTAEEYGLAEGEWIWIENTEGRCRQKVTIDPVLNPRYIHAEHGWWFPEEEPAFPHLYGAFECNINNLTASYETGHGGIGNPLKSIVCKIYKCTDDVAEPTPGEVVTKLGGFRGDYVAGQPFAWTTDNTTREGGRF</sequence>
<reference evidence="6 7" key="1">
    <citation type="journal article" date="2019" name="Nat. Med.">
        <title>A library of human gut bacterial isolates paired with longitudinal multiomics data enables mechanistic microbiome research.</title>
        <authorList>
            <person name="Poyet M."/>
            <person name="Groussin M."/>
            <person name="Gibbons S.M."/>
            <person name="Avila-Pacheco J."/>
            <person name="Jiang X."/>
            <person name="Kearney S.M."/>
            <person name="Perrotta A.R."/>
            <person name="Berdy B."/>
            <person name="Zhao S."/>
            <person name="Lieberman T.D."/>
            <person name="Swanson P.K."/>
            <person name="Smith M."/>
            <person name="Roesemann S."/>
            <person name="Alexander J.E."/>
            <person name="Rich S.A."/>
            <person name="Livny J."/>
            <person name="Vlamakis H."/>
            <person name="Clish C."/>
            <person name="Bullock K."/>
            <person name="Deik A."/>
            <person name="Scott J."/>
            <person name="Pierce K.A."/>
            <person name="Xavier R.J."/>
            <person name="Alm E.J."/>
        </authorList>
    </citation>
    <scope>NUCLEOTIDE SEQUENCE [LARGE SCALE GENOMIC DNA]</scope>
    <source>
        <strain evidence="6 7">BIOML-A1</strain>
    </source>
</reference>